<dbReference type="InterPro" id="IPR011992">
    <property type="entry name" value="EF-hand-dom_pair"/>
</dbReference>
<feature type="compositionally biased region" description="Polar residues" evidence="2">
    <location>
        <begin position="917"/>
        <end position="930"/>
    </location>
</feature>
<feature type="compositionally biased region" description="Polar residues" evidence="2">
    <location>
        <begin position="1057"/>
        <end position="1078"/>
    </location>
</feature>
<dbReference type="AlphaFoldDB" id="D2VM65"/>
<dbReference type="EMBL" id="GG738882">
    <property type="protein sequence ID" value="EFC41932.1"/>
    <property type="molecule type" value="Genomic_DNA"/>
</dbReference>
<dbReference type="InterPro" id="IPR018247">
    <property type="entry name" value="EF_Hand_1_Ca_BS"/>
</dbReference>
<dbReference type="GeneID" id="8862630"/>
<dbReference type="OMA" id="CGFENTE"/>
<feature type="domain" description="EF-hand" evidence="3">
    <location>
        <begin position="657"/>
        <end position="692"/>
    </location>
</feature>
<dbReference type="InterPro" id="IPR052603">
    <property type="entry name" value="EFCB6"/>
</dbReference>
<dbReference type="VEuPathDB" id="AmoebaDB:NAEGRDRAFT_70026"/>
<dbReference type="PANTHER" id="PTHR20875">
    <property type="entry name" value="EF-HAND CALCIUM-BINDING DOMAIN-CONTAINING PROTEIN 6-RELATED"/>
    <property type="match status" value="1"/>
</dbReference>
<dbReference type="CDD" id="cd00051">
    <property type="entry name" value="EFh"/>
    <property type="match status" value="1"/>
</dbReference>
<keyword evidence="5" id="KW-1185">Reference proteome</keyword>
<dbReference type="InParanoid" id="D2VM65"/>
<dbReference type="PROSITE" id="PS00018">
    <property type="entry name" value="EF_HAND_1"/>
    <property type="match status" value="2"/>
</dbReference>
<evidence type="ECO:0000313" key="5">
    <source>
        <dbReference type="Proteomes" id="UP000006671"/>
    </source>
</evidence>
<dbReference type="RefSeq" id="XP_002674676.1">
    <property type="nucleotide sequence ID" value="XM_002674630.1"/>
</dbReference>
<dbReference type="PANTHER" id="PTHR20875:SF0">
    <property type="entry name" value="GH12158P"/>
    <property type="match status" value="1"/>
</dbReference>
<dbReference type="SUPFAM" id="SSF47473">
    <property type="entry name" value="EF-hand"/>
    <property type="match status" value="4"/>
</dbReference>
<feature type="compositionally biased region" description="Polar residues" evidence="2">
    <location>
        <begin position="310"/>
        <end position="331"/>
    </location>
</feature>
<reference evidence="4 5" key="1">
    <citation type="journal article" date="2010" name="Cell">
        <title>The genome of Naegleria gruberi illuminates early eukaryotic versatility.</title>
        <authorList>
            <person name="Fritz-Laylin L.K."/>
            <person name="Prochnik S.E."/>
            <person name="Ginger M.L."/>
            <person name="Dacks J.B."/>
            <person name="Carpenter M.L."/>
            <person name="Field M.C."/>
            <person name="Kuo A."/>
            <person name="Paredez A."/>
            <person name="Chapman J."/>
            <person name="Pham J."/>
            <person name="Shu S."/>
            <person name="Neupane R."/>
            <person name="Cipriano M."/>
            <person name="Mancuso J."/>
            <person name="Tu H."/>
            <person name="Salamov A."/>
            <person name="Lindquist E."/>
            <person name="Shapiro H."/>
            <person name="Lucas S."/>
            <person name="Grigoriev I.V."/>
            <person name="Cande W.Z."/>
            <person name="Fulton C."/>
            <person name="Rokhsar D.S."/>
            <person name="Dawson S.C."/>
        </authorList>
    </citation>
    <scope>NUCLEOTIDE SEQUENCE [LARGE SCALE GENOMIC DNA]</scope>
    <source>
        <strain evidence="4 5">NEG-M</strain>
    </source>
</reference>
<sequence length="1228" mass="138979">MEQLRKEFQKLDSRKDGKCDPSQFKKVLSRFGVTSGINNVVKRFSNEGLVNYNDFLGYFEESRTIRKQATIKQNDITPSPQQTSPRPIEKPSPSQKPQVKKVENIESKLYTLRTNIEKDLKNIDKNNSGSVPVENFKNVLGKCFENQDVIKSIVGSVSNGKTVNYELFLSLISSPPSSEIVSSTIEQGSKSDKRVFNNGSKMMEHFKSSDPLRSGLVDETYFNNVISKYVDPFKAEKFQEKVAHHSFDGKVDYNAFMTNFAELSTDEEELRGIKCFPRPPSCILDSNITYPNLKGLATFPRKDSLGTLLSTDLPSPSTQSINDITKPSPTYYSRIFAPPDPFREFEQKDIVLQFSEYDGSEEGPKKRGKKISQPLERDEKSPRKRQISGSEKESDDNPLSISSVQTTYEKIMETKKKNNDMREGLRKVKEVFKKNKNISSSLTETLDGMGQLKPSDLDKFLSKNGVTLSEDQLTFVVQKCDRNGDGMLDYFDIANNLLHDTSHVNAFDSHLSLNGSVKDGSFEQSPASPRKILNKAQIQSPDFKIDSSKPNPMKTLEHIQHAIADIDENLKTPVKLKERTEMETPIQTPINLTDIFDSLKDVIVQSPVIETPKSKTVETPKTQSTIKKKEILSTSKEVREVKEVDRALVKKISEKIKISKTMQQAFQYFDKDRDGNITPEEFSNGLSNMGFTVTKSEASQIMGLVSSDPKLSYANFSKLVEDSYWDKFPESKQRSPKSTPKKVINRSDEIVNKKIRSELMDYSSLRPAQIRESMRTFDKERNSWLPPDKFKKALKVINPNLSEWMIDRAVRQSLIDTGKCDYNKFFDNVGFDLPSDEIEFRNIPNVRNYKRDTILDLSDVRDPLLCLEINNFGRITNNSVTIGSGEIISHNTPVKGDYPLEKHLGRKSAGKPLPDTFNVSDMEPQQNEPQSPRRLSISQEPSTPQPSSPRTGRYSSTPPQRNPLFGDDNNTSQKPIGIKVGFVPTGTIVSTSQLRTNYDKKENLNKGLASFVSERLESPKKVIRSQTPQTDVKRSSKKLYSDIKQQTEINIERGEIDTTTASPRRRNQSIPPQDTKQAILSKVEEHHKTARDAFRKISSSGKNIASVTINEMQKALKDMNLHIPSDELKKTFEVKDNTEKINFEKFASVIKPSQIEPTPQEPRYASPPMSPRSQLAVQNRNQQSSLKELLNWDSKKAVTNVSTSPSRSQSVPTKKDVFRGSGNIITWM</sequence>
<protein>
    <submittedName>
        <fullName evidence="4">Predicted protein</fullName>
    </submittedName>
</protein>
<accession>D2VM65</accession>
<evidence type="ECO:0000256" key="2">
    <source>
        <dbReference type="SAM" id="MobiDB-lite"/>
    </source>
</evidence>
<dbReference type="Pfam" id="PF13405">
    <property type="entry name" value="EF-hand_6"/>
    <property type="match status" value="1"/>
</dbReference>
<dbReference type="OrthoDB" id="10363344at2759"/>
<evidence type="ECO:0000313" key="4">
    <source>
        <dbReference type="EMBL" id="EFC41932.1"/>
    </source>
</evidence>
<feature type="region of interest" description="Disordered" evidence="2">
    <location>
        <begin position="1152"/>
        <end position="1173"/>
    </location>
</feature>
<dbReference type="SMART" id="SM00054">
    <property type="entry name" value="EFh"/>
    <property type="match status" value="4"/>
</dbReference>
<feature type="region of interest" description="Disordered" evidence="2">
    <location>
        <begin position="898"/>
        <end position="978"/>
    </location>
</feature>
<feature type="region of interest" description="Disordered" evidence="2">
    <location>
        <begin position="1197"/>
        <end position="1217"/>
    </location>
</feature>
<dbReference type="Proteomes" id="UP000006671">
    <property type="component" value="Unassembled WGS sequence"/>
</dbReference>
<dbReference type="PROSITE" id="PS50222">
    <property type="entry name" value="EF_HAND_2"/>
    <property type="match status" value="2"/>
</dbReference>
<dbReference type="Gene3D" id="1.10.238.10">
    <property type="entry name" value="EF-hand"/>
    <property type="match status" value="5"/>
</dbReference>
<dbReference type="GO" id="GO:0005509">
    <property type="term" value="F:calcium ion binding"/>
    <property type="evidence" value="ECO:0007669"/>
    <property type="project" value="InterPro"/>
</dbReference>
<name>D2VM65_NAEGR</name>
<keyword evidence="1" id="KW-0106">Calcium</keyword>
<evidence type="ECO:0000259" key="3">
    <source>
        <dbReference type="PROSITE" id="PS50222"/>
    </source>
</evidence>
<feature type="compositionally biased region" description="Polar residues" evidence="2">
    <location>
        <begin position="70"/>
        <end position="85"/>
    </location>
</feature>
<dbReference type="KEGG" id="ngr:NAEGRDRAFT_70026"/>
<feature type="region of interest" description="Disordered" evidence="2">
    <location>
        <begin position="310"/>
        <end position="333"/>
    </location>
</feature>
<gene>
    <name evidence="4" type="ORF">NAEGRDRAFT_70026</name>
</gene>
<feature type="region of interest" description="Disordered" evidence="2">
    <location>
        <begin position="355"/>
        <end position="404"/>
    </location>
</feature>
<feature type="domain" description="EF-hand" evidence="3">
    <location>
        <begin position="1"/>
        <end position="34"/>
    </location>
</feature>
<proteinExistence type="predicted"/>
<dbReference type="InterPro" id="IPR002048">
    <property type="entry name" value="EF_hand_dom"/>
</dbReference>
<feature type="compositionally biased region" description="Polar residues" evidence="2">
    <location>
        <begin position="1197"/>
        <end position="1212"/>
    </location>
</feature>
<feature type="region of interest" description="Disordered" evidence="2">
    <location>
        <begin position="1050"/>
        <end position="1078"/>
    </location>
</feature>
<evidence type="ECO:0000256" key="1">
    <source>
        <dbReference type="ARBA" id="ARBA00022837"/>
    </source>
</evidence>
<feature type="region of interest" description="Disordered" evidence="2">
    <location>
        <begin position="69"/>
        <end position="100"/>
    </location>
</feature>
<organism evidence="5">
    <name type="scientific">Naegleria gruberi</name>
    <name type="common">Amoeba</name>
    <dbReference type="NCBI Taxonomy" id="5762"/>
    <lineage>
        <taxon>Eukaryota</taxon>
        <taxon>Discoba</taxon>
        <taxon>Heterolobosea</taxon>
        <taxon>Tetramitia</taxon>
        <taxon>Eutetramitia</taxon>
        <taxon>Vahlkampfiidae</taxon>
        <taxon>Naegleria</taxon>
    </lineage>
</organism>